<dbReference type="OrthoDB" id="6424451at2759"/>
<reference evidence="3" key="1">
    <citation type="journal article" date="2023" name="Science">
        <title>Genome structures resolve the early diversification of teleost fishes.</title>
        <authorList>
            <person name="Parey E."/>
            <person name="Louis A."/>
            <person name="Montfort J."/>
            <person name="Bouchez O."/>
            <person name="Roques C."/>
            <person name="Iampietro C."/>
            <person name="Lluch J."/>
            <person name="Castinel A."/>
            <person name="Donnadieu C."/>
            <person name="Desvignes T."/>
            <person name="Floi Bucao C."/>
            <person name="Jouanno E."/>
            <person name="Wen M."/>
            <person name="Mejri S."/>
            <person name="Dirks R."/>
            <person name="Jansen H."/>
            <person name="Henkel C."/>
            <person name="Chen W.J."/>
            <person name="Zahm M."/>
            <person name="Cabau C."/>
            <person name="Klopp C."/>
            <person name="Thompson A.W."/>
            <person name="Robinson-Rechavi M."/>
            <person name="Braasch I."/>
            <person name="Lecointre G."/>
            <person name="Bobe J."/>
            <person name="Postlethwait J.H."/>
            <person name="Berthelot C."/>
            <person name="Roest Crollius H."/>
            <person name="Guiguen Y."/>
        </authorList>
    </citation>
    <scope>NUCLEOTIDE SEQUENCE</scope>
    <source>
        <strain evidence="3">Concon-B</strain>
    </source>
</reference>
<dbReference type="InterPro" id="IPR006917">
    <property type="entry name" value="SOUL_heme-bd"/>
</dbReference>
<dbReference type="EMBL" id="JAFJMO010000018">
    <property type="protein sequence ID" value="KAJ8250267.1"/>
    <property type="molecule type" value="Genomic_DNA"/>
</dbReference>
<comment type="caution">
    <text evidence="3">The sequence shown here is derived from an EMBL/GenBank/DDBJ whole genome shotgun (WGS) entry which is preliminary data.</text>
</comment>
<protein>
    <recommendedName>
        <fullName evidence="5">Heme-binding protein 2</fullName>
    </recommendedName>
</protein>
<name>A0A9Q1CWP1_CONCO</name>
<proteinExistence type="inferred from homology"/>
<dbReference type="PANTHER" id="PTHR11220:SF1">
    <property type="entry name" value="HEME-BINDING PROTEIN 2"/>
    <property type="match status" value="1"/>
</dbReference>
<dbReference type="PANTHER" id="PTHR11220">
    <property type="entry name" value="HEME-BINDING PROTEIN-RELATED"/>
    <property type="match status" value="1"/>
</dbReference>
<comment type="similarity">
    <text evidence="1">Belongs to the HEBP family.</text>
</comment>
<dbReference type="SUPFAM" id="SSF55136">
    <property type="entry name" value="Probable bacterial effector-binding domain"/>
    <property type="match status" value="1"/>
</dbReference>
<evidence type="ECO:0000313" key="4">
    <source>
        <dbReference type="Proteomes" id="UP001152803"/>
    </source>
</evidence>
<sequence length="199" mass="22884">MKTYLIEATVFVCSILACVQTETDWSPNTFCSDYSFMCPAFKSISKNIKEDYVERFYDESRWLKTDIEGSSPTTAAIVAAYNKLDEYIGETTQDKTKPVAVLYSANKTRGTYSLCFYEPNVIDKTDPSIEEYIMPAGTMIVRVFSGVPSVTNFIEQVEKLQKDLKSADRQYDHNKYMVVAYERPLQLFYRHDEAWIPAV</sequence>
<dbReference type="PROSITE" id="PS51257">
    <property type="entry name" value="PROKAR_LIPOPROTEIN"/>
    <property type="match status" value="1"/>
</dbReference>
<organism evidence="3 4">
    <name type="scientific">Conger conger</name>
    <name type="common">Conger eel</name>
    <name type="synonym">Muraena conger</name>
    <dbReference type="NCBI Taxonomy" id="82655"/>
    <lineage>
        <taxon>Eukaryota</taxon>
        <taxon>Metazoa</taxon>
        <taxon>Chordata</taxon>
        <taxon>Craniata</taxon>
        <taxon>Vertebrata</taxon>
        <taxon>Euteleostomi</taxon>
        <taxon>Actinopterygii</taxon>
        <taxon>Neopterygii</taxon>
        <taxon>Teleostei</taxon>
        <taxon>Anguilliformes</taxon>
        <taxon>Congridae</taxon>
        <taxon>Conger</taxon>
    </lineage>
</organism>
<accession>A0A9Q1CWP1</accession>
<keyword evidence="2" id="KW-0732">Signal</keyword>
<dbReference type="Pfam" id="PF04832">
    <property type="entry name" value="SOUL"/>
    <property type="match status" value="1"/>
</dbReference>
<evidence type="ECO:0000256" key="2">
    <source>
        <dbReference type="SAM" id="SignalP"/>
    </source>
</evidence>
<dbReference type="Gene3D" id="3.20.80.10">
    <property type="entry name" value="Regulatory factor, effector binding domain"/>
    <property type="match status" value="1"/>
</dbReference>
<evidence type="ECO:0000256" key="1">
    <source>
        <dbReference type="ARBA" id="ARBA00009817"/>
    </source>
</evidence>
<dbReference type="InterPro" id="IPR011256">
    <property type="entry name" value="Reg_factor_effector_dom_sf"/>
</dbReference>
<evidence type="ECO:0000313" key="3">
    <source>
        <dbReference type="EMBL" id="KAJ8250267.1"/>
    </source>
</evidence>
<dbReference type="AlphaFoldDB" id="A0A9Q1CWP1"/>
<evidence type="ECO:0008006" key="5">
    <source>
        <dbReference type="Google" id="ProtNLM"/>
    </source>
</evidence>
<feature type="chain" id="PRO_5040165599" description="Heme-binding protein 2" evidence="2">
    <location>
        <begin position="22"/>
        <end position="199"/>
    </location>
</feature>
<feature type="signal peptide" evidence="2">
    <location>
        <begin position="1"/>
        <end position="21"/>
    </location>
</feature>
<dbReference type="Proteomes" id="UP001152803">
    <property type="component" value="Unassembled WGS sequence"/>
</dbReference>
<gene>
    <name evidence="3" type="ORF">COCON_G00221890</name>
</gene>
<keyword evidence="4" id="KW-1185">Reference proteome</keyword>